<proteinExistence type="predicted"/>
<dbReference type="EMBL" id="CP036272">
    <property type="protein sequence ID" value="QDT59489.1"/>
    <property type="molecule type" value="Genomic_DNA"/>
</dbReference>
<dbReference type="AlphaFoldDB" id="A0A517STN1"/>
<keyword evidence="2" id="KW-1185">Reference proteome</keyword>
<dbReference type="OrthoDB" id="508691at2"/>
<evidence type="ECO:0000313" key="2">
    <source>
        <dbReference type="Proteomes" id="UP000315003"/>
    </source>
</evidence>
<gene>
    <name evidence="1" type="ORF">SV7mr_19960</name>
</gene>
<protein>
    <submittedName>
        <fullName evidence="1">Uncharacterized protein</fullName>
    </submittedName>
</protein>
<name>A0A517STN1_9BACT</name>
<accession>A0A517STN1</accession>
<sequence>MGITIHYSLKTDEQTEEEVRKIIHNLREQALELDLVSVSDIIELTGEECDLSTCDKANRTLVTHARLDISGEDEVELLAPAKIIGFVANPGIGSEACHMALCKRANGEWNFHVFCKTQYASDAGHGGVANFLKSHTSAIKLLDLASTAGLEVTVRDECGYWQHRDEAILKESLETMNKHIETVVERLSEGDGNLLRLN</sequence>
<dbReference type="Proteomes" id="UP000315003">
    <property type="component" value="Chromosome"/>
</dbReference>
<reference evidence="1 2" key="1">
    <citation type="submission" date="2019-02" db="EMBL/GenBank/DDBJ databases">
        <title>Deep-cultivation of Planctomycetes and their phenomic and genomic characterization uncovers novel biology.</title>
        <authorList>
            <person name="Wiegand S."/>
            <person name="Jogler M."/>
            <person name="Boedeker C."/>
            <person name="Pinto D."/>
            <person name="Vollmers J."/>
            <person name="Rivas-Marin E."/>
            <person name="Kohn T."/>
            <person name="Peeters S.H."/>
            <person name="Heuer A."/>
            <person name="Rast P."/>
            <person name="Oberbeckmann S."/>
            <person name="Bunk B."/>
            <person name="Jeske O."/>
            <person name="Meyerdierks A."/>
            <person name="Storesund J.E."/>
            <person name="Kallscheuer N."/>
            <person name="Luecker S."/>
            <person name="Lage O.M."/>
            <person name="Pohl T."/>
            <person name="Merkel B.J."/>
            <person name="Hornburger P."/>
            <person name="Mueller R.-W."/>
            <person name="Bruemmer F."/>
            <person name="Labrenz M."/>
            <person name="Spormann A.M."/>
            <person name="Op den Camp H."/>
            <person name="Overmann J."/>
            <person name="Amann R."/>
            <person name="Jetten M.S.M."/>
            <person name="Mascher T."/>
            <person name="Medema M.H."/>
            <person name="Devos D.P."/>
            <person name="Kaster A.-K."/>
            <person name="Ovreas L."/>
            <person name="Rohde M."/>
            <person name="Galperin M.Y."/>
            <person name="Jogler C."/>
        </authorList>
    </citation>
    <scope>NUCLEOTIDE SEQUENCE [LARGE SCALE GENOMIC DNA]</scope>
    <source>
        <strain evidence="1 2">SV_7m_r</strain>
    </source>
</reference>
<evidence type="ECO:0000313" key="1">
    <source>
        <dbReference type="EMBL" id="QDT59489.1"/>
    </source>
</evidence>
<dbReference type="RefSeq" id="WP_145271398.1">
    <property type="nucleotide sequence ID" value="NZ_CP036272.1"/>
</dbReference>
<organism evidence="1 2">
    <name type="scientific">Stieleria bergensis</name>
    <dbReference type="NCBI Taxonomy" id="2528025"/>
    <lineage>
        <taxon>Bacteria</taxon>
        <taxon>Pseudomonadati</taxon>
        <taxon>Planctomycetota</taxon>
        <taxon>Planctomycetia</taxon>
        <taxon>Pirellulales</taxon>
        <taxon>Pirellulaceae</taxon>
        <taxon>Stieleria</taxon>
    </lineage>
</organism>